<dbReference type="EMBL" id="CP015085">
    <property type="protein sequence ID" value="ANK05615.1"/>
    <property type="molecule type" value="Genomic_DNA"/>
</dbReference>
<organism evidence="4 5">
    <name type="scientific">Escherichia coli O25b:H4</name>
    <dbReference type="NCBI Taxonomy" id="941280"/>
    <lineage>
        <taxon>Bacteria</taxon>
        <taxon>Pseudomonadati</taxon>
        <taxon>Pseudomonadota</taxon>
        <taxon>Gammaproteobacteria</taxon>
        <taxon>Enterobacterales</taxon>
        <taxon>Enterobacteriaceae</taxon>
        <taxon>Escherichia</taxon>
    </lineage>
</organism>
<gene>
    <name evidence="4" type="ORF">WLH_04354</name>
</gene>
<dbReference type="InterPro" id="IPR050808">
    <property type="entry name" value="Phage_Integrase"/>
</dbReference>
<evidence type="ECO:0000313" key="5">
    <source>
        <dbReference type="Proteomes" id="UP000183316"/>
    </source>
</evidence>
<dbReference type="PANTHER" id="PTHR30629">
    <property type="entry name" value="PROPHAGE INTEGRASE"/>
    <property type="match status" value="1"/>
</dbReference>
<sequence length="115" mass="12802">MRPKMAILITQDRQVANLTPPEGKSRITVSVKSKVGSGLSVESRSGSQTKSWIYRPYLNGKQIKITLGSYPAMTLSQAREAHADALALVKQGIDPRYARKTEKQQNEQMPIFSQL</sequence>
<dbReference type="Proteomes" id="UP000183316">
    <property type="component" value="Chromosome"/>
</dbReference>
<evidence type="ECO:0000259" key="3">
    <source>
        <dbReference type="Pfam" id="PF13356"/>
    </source>
</evidence>
<dbReference type="AlphaFoldDB" id="A0A192CI80"/>
<dbReference type="InterPro" id="IPR025166">
    <property type="entry name" value="Integrase_DNA_bind_dom"/>
</dbReference>
<evidence type="ECO:0000256" key="1">
    <source>
        <dbReference type="ARBA" id="ARBA00008857"/>
    </source>
</evidence>
<dbReference type="Pfam" id="PF13356">
    <property type="entry name" value="Arm-DNA-bind_3"/>
    <property type="match status" value="1"/>
</dbReference>
<evidence type="ECO:0000313" key="4">
    <source>
        <dbReference type="EMBL" id="ANK05615.1"/>
    </source>
</evidence>
<proteinExistence type="inferred from homology"/>
<feature type="domain" description="Integrase DNA-binding" evidence="3">
    <location>
        <begin position="12"/>
        <end position="101"/>
    </location>
</feature>
<accession>A0A192CI80</accession>
<dbReference type="InterPro" id="IPR038488">
    <property type="entry name" value="Integrase_DNA-bd_sf"/>
</dbReference>
<name>A0A192CI80_ECO25</name>
<dbReference type="PANTHER" id="PTHR30629:SF2">
    <property type="entry name" value="PROPHAGE INTEGRASE INTS-RELATED"/>
    <property type="match status" value="1"/>
</dbReference>
<protein>
    <submittedName>
        <fullName evidence="4">Int</fullName>
    </submittedName>
</protein>
<comment type="similarity">
    <text evidence="1">Belongs to the 'phage' integrase family.</text>
</comment>
<keyword evidence="2" id="KW-0229">DNA integration</keyword>
<dbReference type="Gene3D" id="3.30.160.390">
    <property type="entry name" value="Integrase, DNA-binding domain"/>
    <property type="match status" value="1"/>
</dbReference>
<dbReference type="PATRIC" id="fig|941280.3.peg.4325"/>
<reference evidence="4 5" key="1">
    <citation type="submission" date="2016-03" db="EMBL/GenBank/DDBJ databases">
        <title>Genome Sequence and Comparative Pathogenic Determinants of Uropathogenic Escherichia coli O25b:H4, a Clinical Isolate from Saudi Arabia.</title>
        <authorList>
            <person name="Alyamani E.A.J."/>
            <person name="Khiyami M.A."/>
            <person name="Booq R.Y."/>
            <person name="Bahwerth F.S."/>
            <person name="Vaisvil B."/>
            <person name="Schmitt D.P."/>
            <person name="Kapatral V."/>
        </authorList>
    </citation>
    <scope>NUCLEOTIDE SEQUENCE [LARGE SCALE GENOMIC DNA]</scope>
    <source>
        <strain evidence="4 5">O25b:H4</strain>
    </source>
</reference>
<dbReference type="GO" id="GO:0015074">
    <property type="term" value="P:DNA integration"/>
    <property type="evidence" value="ECO:0007669"/>
    <property type="project" value="UniProtKB-KW"/>
</dbReference>
<evidence type="ECO:0000256" key="2">
    <source>
        <dbReference type="ARBA" id="ARBA00022908"/>
    </source>
</evidence>